<dbReference type="AlphaFoldDB" id="A0A6H1ZP38"/>
<evidence type="ECO:0000313" key="1">
    <source>
        <dbReference type="EMBL" id="QJA49693.1"/>
    </source>
</evidence>
<evidence type="ECO:0008006" key="2">
    <source>
        <dbReference type="Google" id="ProtNLM"/>
    </source>
</evidence>
<reference evidence="1" key="1">
    <citation type="submission" date="2020-03" db="EMBL/GenBank/DDBJ databases">
        <title>The deep terrestrial virosphere.</title>
        <authorList>
            <person name="Holmfeldt K."/>
            <person name="Nilsson E."/>
            <person name="Simone D."/>
            <person name="Lopez-Fernandez M."/>
            <person name="Wu X."/>
            <person name="de Brujin I."/>
            <person name="Lundin D."/>
            <person name="Andersson A."/>
            <person name="Bertilsson S."/>
            <person name="Dopson M."/>
        </authorList>
    </citation>
    <scope>NUCLEOTIDE SEQUENCE</scope>
    <source>
        <strain evidence="1">TM448A01426</strain>
    </source>
</reference>
<dbReference type="SUPFAM" id="SSF50199">
    <property type="entry name" value="Staphylococcal nuclease"/>
    <property type="match status" value="1"/>
</dbReference>
<dbReference type="Gene3D" id="2.40.50.90">
    <property type="match status" value="1"/>
</dbReference>
<name>A0A6H1ZP38_9ZZZZ</name>
<dbReference type="EMBL" id="MT144149">
    <property type="protein sequence ID" value="QJA49693.1"/>
    <property type="molecule type" value="Genomic_DNA"/>
</dbReference>
<gene>
    <name evidence="1" type="ORF">TM448A01426_0011</name>
</gene>
<protein>
    <recommendedName>
        <fullName evidence="2">TNase-like domain-containing protein</fullName>
    </recommendedName>
</protein>
<organism evidence="1">
    <name type="scientific">viral metagenome</name>
    <dbReference type="NCBI Taxonomy" id="1070528"/>
    <lineage>
        <taxon>unclassified sequences</taxon>
        <taxon>metagenomes</taxon>
        <taxon>organismal metagenomes</taxon>
    </lineage>
</organism>
<proteinExistence type="predicted"/>
<sequence>METYRVSNIDVIDGDTVRAVAKLVKRIGLPVQLTASILGIEIALHNAEILLRGTVPLIVRVVGVDTPEMHGEQRAAGEVVKAAVIDWFAENGPCEIVFGCRDKYAGRTVGDFHSRSGGESLSRFLLREKLAKPYDGGKKERWTAAELAAISQFAGEPGQPDYGGL</sequence>
<dbReference type="InterPro" id="IPR035437">
    <property type="entry name" value="SNase_OB-fold_sf"/>
</dbReference>
<accession>A0A6H1ZP38</accession>